<dbReference type="PANTHER" id="PTHR30520">
    <property type="entry name" value="FORMATE TRANSPORTER-RELATED"/>
    <property type="match status" value="1"/>
</dbReference>
<dbReference type="Proteomes" id="UP001056429">
    <property type="component" value="Unassembled WGS sequence"/>
</dbReference>
<dbReference type="Gene3D" id="1.20.1080.10">
    <property type="entry name" value="Glycerol uptake facilitator protein"/>
    <property type="match status" value="1"/>
</dbReference>
<comment type="caution">
    <text evidence="7">The sequence shown here is derived from an EMBL/GenBank/DDBJ whole genome shotgun (WGS) entry which is preliminary data.</text>
</comment>
<feature type="transmembrane region" description="Helical" evidence="6">
    <location>
        <begin position="71"/>
        <end position="95"/>
    </location>
</feature>
<dbReference type="EMBL" id="JAGSOJ010000002">
    <property type="protein sequence ID" value="MCM1989865.1"/>
    <property type="molecule type" value="Genomic_DNA"/>
</dbReference>
<dbReference type="GO" id="GO:0015499">
    <property type="term" value="F:formate transmembrane transporter activity"/>
    <property type="evidence" value="ECO:0007669"/>
    <property type="project" value="TreeGrafter"/>
</dbReference>
<dbReference type="AlphaFoldDB" id="A0A9J6P197"/>
<dbReference type="InterPro" id="IPR023271">
    <property type="entry name" value="Aquaporin-like"/>
</dbReference>
<protein>
    <submittedName>
        <fullName evidence="7">Formate/nitrite transporter family protein</fullName>
    </submittedName>
</protein>
<dbReference type="RefSeq" id="WP_250858887.1">
    <property type="nucleotide sequence ID" value="NZ_JAGSOJ010000002.1"/>
</dbReference>
<dbReference type="PROSITE" id="PS01005">
    <property type="entry name" value="FORMATE_NITRITE_TP_1"/>
    <property type="match status" value="1"/>
</dbReference>
<sequence length="281" mass="29970">MDKIILSPKEIYEYVEGVGVKKCSNRAMQTLFLAILAGMFIALGGFAAGVASHSIENYGVAKLVAGTVFPVGLILVLLCGAELFTGNNLLTIAYFEDRITLKDVLKNWVIVFFGNLIGALIISTLLHLSGSLEGNGGLVGAYFIKVASKKVSLSFGQAFTSGILCNIVVCLAVWGSYAAKDTAGKVLMGFFPIMAFVIAGFEHCVANMFYLSAALLAKSNDAIVALYHGPIEKLDKIDIPHIINNLIPVTIGNIVGGGIIIAGIYCVIYKRKEQINNTIAK</sequence>
<evidence type="ECO:0000313" key="8">
    <source>
        <dbReference type="Proteomes" id="UP001056429"/>
    </source>
</evidence>
<feature type="transmembrane region" description="Helical" evidence="6">
    <location>
        <begin position="155"/>
        <end position="174"/>
    </location>
</feature>
<keyword evidence="3 6" id="KW-1133">Transmembrane helix</keyword>
<evidence type="ECO:0000256" key="5">
    <source>
        <dbReference type="ARBA" id="ARBA00049660"/>
    </source>
</evidence>
<comment type="subcellular location">
    <subcellularLocation>
        <location evidence="1">Membrane</location>
        <topology evidence="1">Multi-pass membrane protein</topology>
    </subcellularLocation>
</comment>
<dbReference type="Pfam" id="PF01226">
    <property type="entry name" value="Form_Nir_trans"/>
    <property type="match status" value="1"/>
</dbReference>
<organism evidence="7 8">
    <name type="scientific">Oceanirhabdus seepicola</name>
    <dbReference type="NCBI Taxonomy" id="2828781"/>
    <lineage>
        <taxon>Bacteria</taxon>
        <taxon>Bacillati</taxon>
        <taxon>Bacillota</taxon>
        <taxon>Clostridia</taxon>
        <taxon>Eubacteriales</taxon>
        <taxon>Clostridiaceae</taxon>
        <taxon>Oceanirhabdus</taxon>
    </lineage>
</organism>
<dbReference type="InterPro" id="IPR024002">
    <property type="entry name" value="For/NO2_transpt_CS"/>
</dbReference>
<proteinExistence type="inferred from homology"/>
<keyword evidence="4 6" id="KW-0472">Membrane</keyword>
<feature type="transmembrane region" description="Helical" evidence="6">
    <location>
        <begin position="107"/>
        <end position="128"/>
    </location>
</feature>
<reference evidence="7" key="2">
    <citation type="submission" date="2021-04" db="EMBL/GenBank/DDBJ databases">
        <authorList>
            <person name="Dong X."/>
        </authorList>
    </citation>
    <scope>NUCLEOTIDE SEQUENCE</scope>
    <source>
        <strain evidence="7">ZWT</strain>
    </source>
</reference>
<feature type="transmembrane region" description="Helical" evidence="6">
    <location>
        <begin position="246"/>
        <end position="268"/>
    </location>
</feature>
<accession>A0A9J6P197</accession>
<feature type="transmembrane region" description="Helical" evidence="6">
    <location>
        <begin position="31"/>
        <end position="51"/>
    </location>
</feature>
<dbReference type="InterPro" id="IPR000292">
    <property type="entry name" value="For/NO2_transpt"/>
</dbReference>
<gene>
    <name evidence="7" type="ORF">KDK92_08945</name>
</gene>
<comment type="similarity">
    <text evidence="5">Belongs to the FNT transporter (TC 1.A.16) family.</text>
</comment>
<evidence type="ECO:0000256" key="3">
    <source>
        <dbReference type="ARBA" id="ARBA00022989"/>
    </source>
</evidence>
<evidence type="ECO:0000313" key="7">
    <source>
        <dbReference type="EMBL" id="MCM1989865.1"/>
    </source>
</evidence>
<reference evidence="7" key="1">
    <citation type="journal article" date="2021" name="mSystems">
        <title>Bacteria and Archaea Synergistically Convert Glycine Betaine to Biogenic Methane in the Formosa Cold Seep of the South China Sea.</title>
        <authorList>
            <person name="Li L."/>
            <person name="Zhang W."/>
            <person name="Zhang S."/>
            <person name="Song L."/>
            <person name="Sun Q."/>
            <person name="Zhang H."/>
            <person name="Xiang H."/>
            <person name="Dong X."/>
        </authorList>
    </citation>
    <scope>NUCLEOTIDE SEQUENCE</scope>
    <source>
        <strain evidence="7">ZWT</strain>
    </source>
</reference>
<evidence type="ECO:0000256" key="2">
    <source>
        <dbReference type="ARBA" id="ARBA00022692"/>
    </source>
</evidence>
<evidence type="ECO:0000256" key="4">
    <source>
        <dbReference type="ARBA" id="ARBA00023136"/>
    </source>
</evidence>
<evidence type="ECO:0000256" key="6">
    <source>
        <dbReference type="SAM" id="Phobius"/>
    </source>
</evidence>
<keyword evidence="2 6" id="KW-0812">Transmembrane</keyword>
<dbReference type="PROSITE" id="PS01006">
    <property type="entry name" value="FORMATE_NITRITE_TP_2"/>
    <property type="match status" value="1"/>
</dbReference>
<feature type="transmembrane region" description="Helical" evidence="6">
    <location>
        <begin position="186"/>
        <end position="210"/>
    </location>
</feature>
<dbReference type="PANTHER" id="PTHR30520:SF6">
    <property type="entry name" value="FORMATE_NITRATE FAMILY TRANSPORTER (EUROFUNG)"/>
    <property type="match status" value="1"/>
</dbReference>
<dbReference type="GO" id="GO:0005886">
    <property type="term" value="C:plasma membrane"/>
    <property type="evidence" value="ECO:0007669"/>
    <property type="project" value="TreeGrafter"/>
</dbReference>
<keyword evidence="8" id="KW-1185">Reference proteome</keyword>
<name>A0A9J6P197_9CLOT</name>
<evidence type="ECO:0000256" key="1">
    <source>
        <dbReference type="ARBA" id="ARBA00004141"/>
    </source>
</evidence>